<dbReference type="Proteomes" id="UP000245207">
    <property type="component" value="Unassembled WGS sequence"/>
</dbReference>
<name>A0A2U1LEQ5_ARTAN</name>
<protein>
    <submittedName>
        <fullName evidence="1">Uncharacterized protein</fullName>
    </submittedName>
</protein>
<sequence>MCRASYWLCINGVQVLFSSSLPRILICIVDKGNLIPCFEFCYELQRYYPGSSVHVPRRLVAPQVNRLLQVAHKCQSTIAETGCDGVSQQDLQTNSNMVVTPGR</sequence>
<dbReference type="InterPro" id="IPR029005">
    <property type="entry name" value="LIM-bd/SEUSS"/>
</dbReference>
<evidence type="ECO:0000313" key="1">
    <source>
        <dbReference type="EMBL" id="PWA47487.1"/>
    </source>
</evidence>
<keyword evidence="2" id="KW-1185">Reference proteome</keyword>
<proteinExistence type="predicted"/>
<dbReference type="STRING" id="35608.A0A2U1LEQ5"/>
<reference evidence="1 2" key="1">
    <citation type="journal article" date="2018" name="Mol. Plant">
        <title>The genome of Artemisia annua provides insight into the evolution of Asteraceae family and artemisinin biosynthesis.</title>
        <authorList>
            <person name="Shen Q."/>
            <person name="Zhang L."/>
            <person name="Liao Z."/>
            <person name="Wang S."/>
            <person name="Yan T."/>
            <person name="Shi P."/>
            <person name="Liu M."/>
            <person name="Fu X."/>
            <person name="Pan Q."/>
            <person name="Wang Y."/>
            <person name="Lv Z."/>
            <person name="Lu X."/>
            <person name="Zhang F."/>
            <person name="Jiang W."/>
            <person name="Ma Y."/>
            <person name="Chen M."/>
            <person name="Hao X."/>
            <person name="Li L."/>
            <person name="Tang Y."/>
            <person name="Lv G."/>
            <person name="Zhou Y."/>
            <person name="Sun X."/>
            <person name="Brodelius P.E."/>
            <person name="Rose J.K.C."/>
            <person name="Tang K."/>
        </authorList>
    </citation>
    <scope>NUCLEOTIDE SEQUENCE [LARGE SCALE GENOMIC DNA]</scope>
    <source>
        <strain evidence="2">cv. Huhao1</strain>
        <tissue evidence="1">Leaf</tissue>
    </source>
</reference>
<gene>
    <name evidence="1" type="ORF">CTI12_AA494820</name>
</gene>
<dbReference type="AlphaFoldDB" id="A0A2U1LEQ5"/>
<dbReference type="PANTHER" id="PTHR10378">
    <property type="entry name" value="LIM DOMAIN-BINDING PROTEIN"/>
    <property type="match status" value="1"/>
</dbReference>
<dbReference type="EMBL" id="PKPP01009782">
    <property type="protein sequence ID" value="PWA47487.1"/>
    <property type="molecule type" value="Genomic_DNA"/>
</dbReference>
<dbReference type="OrthoDB" id="1745393at2759"/>
<accession>A0A2U1LEQ5</accession>
<organism evidence="1 2">
    <name type="scientific">Artemisia annua</name>
    <name type="common">Sweet wormwood</name>
    <dbReference type="NCBI Taxonomy" id="35608"/>
    <lineage>
        <taxon>Eukaryota</taxon>
        <taxon>Viridiplantae</taxon>
        <taxon>Streptophyta</taxon>
        <taxon>Embryophyta</taxon>
        <taxon>Tracheophyta</taxon>
        <taxon>Spermatophyta</taxon>
        <taxon>Magnoliopsida</taxon>
        <taxon>eudicotyledons</taxon>
        <taxon>Gunneridae</taxon>
        <taxon>Pentapetalae</taxon>
        <taxon>asterids</taxon>
        <taxon>campanulids</taxon>
        <taxon>Asterales</taxon>
        <taxon>Asteraceae</taxon>
        <taxon>Asteroideae</taxon>
        <taxon>Anthemideae</taxon>
        <taxon>Artemisiinae</taxon>
        <taxon>Artemisia</taxon>
    </lineage>
</organism>
<comment type="caution">
    <text evidence="1">The sequence shown here is derived from an EMBL/GenBank/DDBJ whole genome shotgun (WGS) entry which is preliminary data.</text>
</comment>
<evidence type="ECO:0000313" key="2">
    <source>
        <dbReference type="Proteomes" id="UP000245207"/>
    </source>
</evidence>